<organism evidence="2">
    <name type="scientific">freshwater metagenome</name>
    <dbReference type="NCBI Taxonomy" id="449393"/>
    <lineage>
        <taxon>unclassified sequences</taxon>
        <taxon>metagenomes</taxon>
        <taxon>ecological metagenomes</taxon>
    </lineage>
</organism>
<dbReference type="Gene3D" id="3.30.70.100">
    <property type="match status" value="1"/>
</dbReference>
<evidence type="ECO:0000259" key="1">
    <source>
        <dbReference type="PROSITE" id="PS51725"/>
    </source>
</evidence>
<dbReference type="InterPro" id="IPR007138">
    <property type="entry name" value="ABM_dom"/>
</dbReference>
<proteinExistence type="predicted"/>
<feature type="domain" description="ABM" evidence="1">
    <location>
        <begin position="32"/>
        <end position="120"/>
    </location>
</feature>
<dbReference type="AlphaFoldDB" id="A0A6J6ETF4"/>
<dbReference type="PROSITE" id="PS51725">
    <property type="entry name" value="ABM"/>
    <property type="match status" value="1"/>
</dbReference>
<name>A0A6J6ETF4_9ZZZZ</name>
<evidence type="ECO:0000313" key="2">
    <source>
        <dbReference type="EMBL" id="CAB4579257.1"/>
    </source>
</evidence>
<reference evidence="2" key="1">
    <citation type="submission" date="2020-05" db="EMBL/GenBank/DDBJ databases">
        <authorList>
            <person name="Chiriac C."/>
            <person name="Salcher M."/>
            <person name="Ghai R."/>
            <person name="Kavagutti S V."/>
        </authorList>
    </citation>
    <scope>NUCLEOTIDE SEQUENCE</scope>
</reference>
<accession>A0A6J6ETF4</accession>
<dbReference type="Pfam" id="PF03992">
    <property type="entry name" value="ABM"/>
    <property type="match status" value="1"/>
</dbReference>
<sequence length="164" mass="18037">MCPPAPARSDAWGANARVTGSDGGVGTVPPMATILAHITVKPGSAARFEEIARELYEQTHANETDVRRYEYWRGADENTYYTLLSFDTFLDFIAHQVSDHHEAASPQIGQVVQGLRLEWVDPIAGASPLTPTDGQEAPADAPELVQKYAQRFAAQVADWWLSLR</sequence>
<dbReference type="SUPFAM" id="SSF54909">
    <property type="entry name" value="Dimeric alpha+beta barrel"/>
    <property type="match status" value="1"/>
</dbReference>
<dbReference type="EMBL" id="CAEZSR010000141">
    <property type="protein sequence ID" value="CAB4579257.1"/>
    <property type="molecule type" value="Genomic_DNA"/>
</dbReference>
<gene>
    <name evidence="2" type="ORF">UFOPK1493_02944</name>
</gene>
<dbReference type="InterPro" id="IPR011008">
    <property type="entry name" value="Dimeric_a/b-barrel"/>
</dbReference>
<protein>
    <submittedName>
        <fullName evidence="2">Unannotated protein</fullName>
    </submittedName>
</protein>